<dbReference type="PANTHER" id="PTHR43685:SF11">
    <property type="entry name" value="GLYCOSYLTRANSFERASE TAGX-RELATED"/>
    <property type="match status" value="1"/>
</dbReference>
<dbReference type="SUPFAM" id="SSF53448">
    <property type="entry name" value="Nucleotide-diphospho-sugar transferases"/>
    <property type="match status" value="1"/>
</dbReference>
<dbReference type="PANTHER" id="PTHR43685">
    <property type="entry name" value="GLYCOSYLTRANSFERASE"/>
    <property type="match status" value="1"/>
</dbReference>
<dbReference type="InterPro" id="IPR050834">
    <property type="entry name" value="Glycosyltransf_2"/>
</dbReference>
<name>A0A3N4Z7C1_9MICO</name>
<dbReference type="OrthoDB" id="5243838at2"/>
<comment type="caution">
    <text evidence="3">The sequence shown here is derived from an EMBL/GenBank/DDBJ whole genome shotgun (WGS) entry which is preliminary data.</text>
</comment>
<feature type="transmembrane region" description="Helical" evidence="1">
    <location>
        <begin position="243"/>
        <end position="276"/>
    </location>
</feature>
<feature type="domain" description="Glycosyltransferase 2-like" evidence="2">
    <location>
        <begin position="8"/>
        <end position="125"/>
    </location>
</feature>
<evidence type="ECO:0000313" key="3">
    <source>
        <dbReference type="EMBL" id="RPF21202.1"/>
    </source>
</evidence>
<gene>
    <name evidence="3" type="ORF">EDD34_1825</name>
</gene>
<evidence type="ECO:0000256" key="1">
    <source>
        <dbReference type="SAM" id="Phobius"/>
    </source>
</evidence>
<keyword evidence="1" id="KW-1133">Transmembrane helix</keyword>
<dbReference type="AlphaFoldDB" id="A0A3N4Z7C1"/>
<dbReference type="InterPro" id="IPR001173">
    <property type="entry name" value="Glyco_trans_2-like"/>
</dbReference>
<dbReference type="RefSeq" id="WP_123814270.1">
    <property type="nucleotide sequence ID" value="NZ_RKQZ01000001.1"/>
</dbReference>
<dbReference type="InterPro" id="IPR029044">
    <property type="entry name" value="Nucleotide-diphossugar_trans"/>
</dbReference>
<reference evidence="3 4" key="1">
    <citation type="submission" date="2018-11" db="EMBL/GenBank/DDBJ databases">
        <title>Sequencing the genomes of 1000 actinobacteria strains.</title>
        <authorList>
            <person name="Klenk H.-P."/>
        </authorList>
    </citation>
    <scope>NUCLEOTIDE SEQUENCE [LARGE SCALE GENOMIC DNA]</scope>
    <source>
        <strain evidence="3 4">DSM 15700</strain>
    </source>
</reference>
<keyword evidence="4" id="KW-1185">Reference proteome</keyword>
<keyword evidence="1" id="KW-0472">Membrane</keyword>
<evidence type="ECO:0000259" key="2">
    <source>
        <dbReference type="Pfam" id="PF00535"/>
    </source>
</evidence>
<dbReference type="EMBL" id="RKQZ01000001">
    <property type="protein sequence ID" value="RPF21202.1"/>
    <property type="molecule type" value="Genomic_DNA"/>
</dbReference>
<feature type="transmembrane region" description="Helical" evidence="1">
    <location>
        <begin position="296"/>
        <end position="321"/>
    </location>
</feature>
<evidence type="ECO:0000313" key="4">
    <source>
        <dbReference type="Proteomes" id="UP000280501"/>
    </source>
</evidence>
<dbReference type="Pfam" id="PF00535">
    <property type="entry name" value="Glycos_transf_2"/>
    <property type="match status" value="1"/>
</dbReference>
<keyword evidence="1" id="KW-0812">Transmembrane</keyword>
<keyword evidence="3" id="KW-0808">Transferase</keyword>
<sequence length="338" mass="36376">MGISGLVSVVVPNYNTGPALRLCLEALLAQTYENMEILLADDCSTDDSVEVARALGVTVVSTGANSGAATARNTGAEHARGEFIMFIDADVAMRPDAVTRAVGLMRENERIGALCGTYGPEPLIPDGPVETYRCLHQHYWFTEQEGRIGTVHTAILMIRAEVFRAVGPFNTTLRHTEDGDYADRLTARYESHSSNAVRGAHDHDDSLRTIFRKVFHRTRLHVPLYLRQGSLPGGFATGPRAGAAVAALGAVLCVPLIVLSPLWAVAALGLLAGSILGDRGLYAFVLDRKGLGFTLFFAGVHHLVNCAIALAGGIGLLQWIVSPRFRRLYDRSGTAARP</sequence>
<organism evidence="3 4">
    <name type="scientific">Myceligenerans xiligouense</name>
    <dbReference type="NCBI Taxonomy" id="253184"/>
    <lineage>
        <taxon>Bacteria</taxon>
        <taxon>Bacillati</taxon>
        <taxon>Actinomycetota</taxon>
        <taxon>Actinomycetes</taxon>
        <taxon>Micrococcales</taxon>
        <taxon>Promicromonosporaceae</taxon>
        <taxon>Myceligenerans</taxon>
    </lineage>
</organism>
<dbReference type="Proteomes" id="UP000280501">
    <property type="component" value="Unassembled WGS sequence"/>
</dbReference>
<proteinExistence type="predicted"/>
<accession>A0A3N4Z7C1</accession>
<dbReference type="CDD" id="cd00761">
    <property type="entry name" value="Glyco_tranf_GTA_type"/>
    <property type="match status" value="1"/>
</dbReference>
<dbReference type="Gene3D" id="3.90.550.10">
    <property type="entry name" value="Spore Coat Polysaccharide Biosynthesis Protein SpsA, Chain A"/>
    <property type="match status" value="1"/>
</dbReference>
<protein>
    <submittedName>
        <fullName evidence="3">GT2 family glycosyltransferase</fullName>
    </submittedName>
</protein>
<dbReference type="GO" id="GO:0016740">
    <property type="term" value="F:transferase activity"/>
    <property type="evidence" value="ECO:0007669"/>
    <property type="project" value="UniProtKB-KW"/>
</dbReference>